<dbReference type="InterPro" id="IPR011989">
    <property type="entry name" value="ARM-like"/>
</dbReference>
<protein>
    <recommendedName>
        <fullName evidence="3">Wings apart-like protein C-terminal domain-containing protein</fullName>
    </recommendedName>
</protein>
<feature type="compositionally biased region" description="Basic and acidic residues" evidence="2">
    <location>
        <begin position="126"/>
        <end position="136"/>
    </location>
</feature>
<accession>A0A9P6FTC2</accession>
<dbReference type="EMBL" id="JAABOA010001691">
    <property type="protein sequence ID" value="KAF9581059.1"/>
    <property type="molecule type" value="Genomic_DNA"/>
</dbReference>
<dbReference type="PANTHER" id="PTHR22100">
    <property type="entry name" value="WINGS APART-LIKE PROTEIN HOMOLOG"/>
    <property type="match status" value="1"/>
</dbReference>
<comment type="caution">
    <text evidence="4">The sequence shown here is derived from an EMBL/GenBank/DDBJ whole genome shotgun (WGS) entry which is preliminary data.</text>
</comment>
<organism evidence="4 5">
    <name type="scientific">Lunasporangiospora selenospora</name>
    <dbReference type="NCBI Taxonomy" id="979761"/>
    <lineage>
        <taxon>Eukaryota</taxon>
        <taxon>Fungi</taxon>
        <taxon>Fungi incertae sedis</taxon>
        <taxon>Mucoromycota</taxon>
        <taxon>Mortierellomycotina</taxon>
        <taxon>Mortierellomycetes</taxon>
        <taxon>Mortierellales</taxon>
        <taxon>Mortierellaceae</taxon>
        <taxon>Lunasporangiospora</taxon>
    </lineage>
</organism>
<dbReference type="InterPro" id="IPR022771">
    <property type="entry name" value="WAPL_C"/>
</dbReference>
<feature type="region of interest" description="Disordered" evidence="2">
    <location>
        <begin position="579"/>
        <end position="646"/>
    </location>
</feature>
<dbReference type="Gene3D" id="1.25.10.10">
    <property type="entry name" value="Leucine-rich Repeat Variant"/>
    <property type="match status" value="1"/>
</dbReference>
<evidence type="ECO:0000256" key="1">
    <source>
        <dbReference type="ARBA" id="ARBA00006854"/>
    </source>
</evidence>
<keyword evidence="5" id="KW-1185">Reference proteome</keyword>
<proteinExistence type="inferred from homology"/>
<dbReference type="PANTHER" id="PTHR22100:SF13">
    <property type="entry name" value="WINGS APART-LIKE PROTEIN HOMOLOG"/>
    <property type="match status" value="1"/>
</dbReference>
<feature type="compositionally biased region" description="Polar residues" evidence="2">
    <location>
        <begin position="65"/>
        <end position="79"/>
    </location>
</feature>
<feature type="compositionally biased region" description="Polar residues" evidence="2">
    <location>
        <begin position="579"/>
        <end position="589"/>
    </location>
</feature>
<evidence type="ECO:0000256" key="2">
    <source>
        <dbReference type="SAM" id="MobiDB-lite"/>
    </source>
</evidence>
<feature type="compositionally biased region" description="Basic and acidic residues" evidence="2">
    <location>
        <begin position="187"/>
        <end position="204"/>
    </location>
</feature>
<reference evidence="4" key="1">
    <citation type="journal article" date="2020" name="Fungal Divers.">
        <title>Resolving the Mortierellaceae phylogeny through synthesis of multi-gene phylogenetics and phylogenomics.</title>
        <authorList>
            <person name="Vandepol N."/>
            <person name="Liber J."/>
            <person name="Desiro A."/>
            <person name="Na H."/>
            <person name="Kennedy M."/>
            <person name="Barry K."/>
            <person name="Grigoriev I.V."/>
            <person name="Miller A.N."/>
            <person name="O'Donnell K."/>
            <person name="Stajich J.E."/>
            <person name="Bonito G."/>
        </authorList>
    </citation>
    <scope>NUCLEOTIDE SEQUENCE</scope>
    <source>
        <strain evidence="4">KOD1015</strain>
    </source>
</reference>
<comment type="similarity">
    <text evidence="1">Belongs to the WAPL family.</text>
</comment>
<feature type="compositionally biased region" description="Acidic residues" evidence="2">
    <location>
        <begin position="39"/>
        <end position="51"/>
    </location>
</feature>
<name>A0A9P6FTC2_9FUNG</name>
<dbReference type="InterPro" id="IPR039874">
    <property type="entry name" value="WAPL"/>
</dbReference>
<feature type="compositionally biased region" description="Basic and acidic residues" evidence="2">
    <location>
        <begin position="52"/>
        <end position="61"/>
    </location>
</feature>
<feature type="domain" description="Wings apart-like protein C-terminal" evidence="3">
    <location>
        <begin position="211"/>
        <end position="557"/>
    </location>
</feature>
<evidence type="ECO:0000313" key="5">
    <source>
        <dbReference type="Proteomes" id="UP000780801"/>
    </source>
</evidence>
<dbReference type="Pfam" id="PF07814">
    <property type="entry name" value="WAPL"/>
    <property type="match status" value="1"/>
</dbReference>
<gene>
    <name evidence="4" type="ORF">BGW38_002060</name>
</gene>
<sequence>MPPAPRKGIVSKPRLTYGRQRRILDQDNDNIDTNTPDAASDDDPDDDDDLESFNHDTERGVESLINGSDNDNNTTSQRNPRSRAPGFSQSQTNGTNQEQTQGTMATKRSSSTSSATGVKSPRQRVKREPSSEDSKSGRTSSSSSARLSLLRARSSPSSPSGSFGDGMNKEESSPRHSSQQHSPQHHSLQERLDHGSNSHHLTEPRHKTVLKASHELQEAGQSHRFKDEMEYVLSGIRDKDRPRIRRSSCLELTRSMLRKEFTSQLCAHDYMSVIFETTHKDEDPIVFSCLALMIGLILRDTPKTLRDTVAIEGLVDYLCDSLDAEILEPMLSMPSARQEGIHYNDYKDIARQSGIIPKGQKILAKSITLSSLALIIHDSALATDTHTLSILNRHPAFLSTIVELLVEDLAWIKSPSTPGMLLSDELDVDRIENCLRILETLSLVSGHHRRRHLHYSDTAQHQHQHQHQHRSSRLTSALLENTRLLPLFVRLIPLCRAHSFQYPHQTDSMNLMQHTLRLLINVTINDEPCCKVLAASGSIPALVQNIVQFYNHCRNYCPPEDHLACEGYGIDPFGLHSMQSVAGSPSTAGQPIPPTKLGPRPDSGVSLQPQPPTSSNVQSSSPSTLPSSISPMASLSTSGSSSTLPSSHLYERMTVDGQHGAARIPDEDETGASIFASETPIENDANGWYEILLSSIGLLINVLEHTPELTKQITEQDCSATEQCLHVECLCEKSTEALERLVEIYNTEAAVSELTENHVLAAYLALLLGSTVGGGNPGASEKEERDHTQARFYHAVHGQTLLPMLDILNEFYLSFQRAMHFENDDASMDTDIPVNELHHPYLYGDNANSVEIERAATSMANHLATNSTRQATSLDSSLTSESCSLPWSQPSSTEPFMASTSTSQQFQELSLSTSDPFLEAARDGLRDHVEDHDDLRYSSSDGEFDFSTASRAEASQKSFLRIIGILQDIEERHSTMAV</sequence>
<dbReference type="InterPro" id="IPR016024">
    <property type="entry name" value="ARM-type_fold"/>
</dbReference>
<feature type="compositionally biased region" description="Low complexity" evidence="2">
    <location>
        <begin position="88"/>
        <end position="114"/>
    </location>
</feature>
<dbReference type="Proteomes" id="UP000780801">
    <property type="component" value="Unassembled WGS sequence"/>
</dbReference>
<feature type="region of interest" description="Disordered" evidence="2">
    <location>
        <begin position="1"/>
        <end position="204"/>
    </location>
</feature>
<dbReference type="SUPFAM" id="SSF48371">
    <property type="entry name" value="ARM repeat"/>
    <property type="match status" value="1"/>
</dbReference>
<feature type="compositionally biased region" description="Low complexity" evidence="2">
    <location>
        <begin position="175"/>
        <end position="186"/>
    </location>
</feature>
<dbReference type="OrthoDB" id="78088at2759"/>
<evidence type="ECO:0000313" key="4">
    <source>
        <dbReference type="EMBL" id="KAF9581059.1"/>
    </source>
</evidence>
<evidence type="ECO:0000259" key="3">
    <source>
        <dbReference type="Pfam" id="PF07814"/>
    </source>
</evidence>
<feature type="compositionally biased region" description="Low complexity" evidence="2">
    <location>
        <begin position="137"/>
        <end position="162"/>
    </location>
</feature>
<feature type="compositionally biased region" description="Low complexity" evidence="2">
    <location>
        <begin position="613"/>
        <end position="646"/>
    </location>
</feature>
<dbReference type="AlphaFoldDB" id="A0A9P6FTC2"/>